<proteinExistence type="predicted"/>
<dbReference type="RefSeq" id="XP_062786641.1">
    <property type="nucleotide sequence ID" value="XM_062930590.1"/>
</dbReference>
<dbReference type="AlphaFoldDB" id="A0AAX4J260"/>
<dbReference type="GeneID" id="87950934"/>
<feature type="transmembrane region" description="Helical" evidence="1">
    <location>
        <begin position="111"/>
        <end position="131"/>
    </location>
</feature>
<protein>
    <submittedName>
        <fullName evidence="2">Uncharacterized protein</fullName>
    </submittedName>
</protein>
<gene>
    <name evidence="2" type="ORF">CDEST_14434</name>
</gene>
<feature type="transmembrane region" description="Helical" evidence="1">
    <location>
        <begin position="143"/>
        <end position="163"/>
    </location>
</feature>
<dbReference type="EMBL" id="CP137314">
    <property type="protein sequence ID" value="WQF89420.1"/>
    <property type="molecule type" value="Genomic_DNA"/>
</dbReference>
<sequence>MSTCIPESTSPRHDGVAVWQLAEATRQDIAGQNMDPEKLVRMLETNFPGAYEVEMAHNTYSLKAPRKLSIRLRDVGEDKTHRRSSLAIVVNQADPLGSGLATRLTMPMGDLMHLSLFLRLPFFFCISLLLSATESDFMRSDRISVRLLVITFFSFCQFCHSIWEVNRQSNCSHMAK</sequence>
<keyword evidence="1" id="KW-0812">Transmembrane</keyword>
<keyword evidence="1" id="KW-0472">Membrane</keyword>
<evidence type="ECO:0000256" key="1">
    <source>
        <dbReference type="SAM" id="Phobius"/>
    </source>
</evidence>
<name>A0AAX4J260_9PEZI</name>
<organism evidence="2 3">
    <name type="scientific">Colletotrichum destructivum</name>
    <dbReference type="NCBI Taxonomy" id="34406"/>
    <lineage>
        <taxon>Eukaryota</taxon>
        <taxon>Fungi</taxon>
        <taxon>Dikarya</taxon>
        <taxon>Ascomycota</taxon>
        <taxon>Pezizomycotina</taxon>
        <taxon>Sordariomycetes</taxon>
        <taxon>Hypocreomycetidae</taxon>
        <taxon>Glomerellales</taxon>
        <taxon>Glomerellaceae</taxon>
        <taxon>Colletotrichum</taxon>
        <taxon>Colletotrichum destructivum species complex</taxon>
    </lineage>
</organism>
<dbReference type="Proteomes" id="UP001322277">
    <property type="component" value="Chromosome 10"/>
</dbReference>
<evidence type="ECO:0000313" key="3">
    <source>
        <dbReference type="Proteomes" id="UP001322277"/>
    </source>
</evidence>
<dbReference type="KEGG" id="cdet:87950934"/>
<evidence type="ECO:0000313" key="2">
    <source>
        <dbReference type="EMBL" id="WQF89420.1"/>
    </source>
</evidence>
<reference evidence="3" key="1">
    <citation type="journal article" date="2023" name="bioRxiv">
        <title>Complete genome of the Medicago anthracnose fungus, Colletotrichum destructivum, reveals a mini-chromosome-like region within a core chromosome.</title>
        <authorList>
            <person name="Lapalu N."/>
            <person name="Simon A."/>
            <person name="Lu A."/>
            <person name="Plaumann P.-L."/>
            <person name="Amselem J."/>
            <person name="Pigne S."/>
            <person name="Auger A."/>
            <person name="Koch C."/>
            <person name="Dallery J.-F."/>
            <person name="O'Connell R.J."/>
        </authorList>
    </citation>
    <scope>NUCLEOTIDE SEQUENCE [LARGE SCALE GENOMIC DNA]</scope>
    <source>
        <strain evidence="3">CBS 520.97</strain>
    </source>
</reference>
<keyword evidence="1" id="KW-1133">Transmembrane helix</keyword>
<accession>A0AAX4J260</accession>
<keyword evidence="3" id="KW-1185">Reference proteome</keyword>